<dbReference type="OrthoDB" id="978199at2759"/>
<dbReference type="AlphaFoldDB" id="A0A2P5EZI6"/>
<sequence>MAALSLEALAMADVNYHSFDMDFEEWERREVDQLPPPHLLAEDEEGEVVVLNDEEEEENVDHDHQKMKTKKKEKIFHESNQSRVVGSFDMERLLNVWVNKVLAHAGNYKAMNHVRRDSCNLRSGEKNDFKDLSYQHFQIKRKSEPISEFRRFSY</sequence>
<protein>
    <submittedName>
        <fullName evidence="2">Uncharacterized protein</fullName>
    </submittedName>
</protein>
<accession>A0A2P5EZI6</accession>
<reference evidence="3" key="1">
    <citation type="submission" date="2016-06" db="EMBL/GenBank/DDBJ databases">
        <title>Parallel loss of symbiosis genes in relatives of nitrogen-fixing non-legume Parasponia.</title>
        <authorList>
            <person name="Van Velzen R."/>
            <person name="Holmer R."/>
            <person name="Bu F."/>
            <person name="Rutten L."/>
            <person name="Van Zeijl A."/>
            <person name="Liu W."/>
            <person name="Santuari L."/>
            <person name="Cao Q."/>
            <person name="Sharma T."/>
            <person name="Shen D."/>
            <person name="Roswanjaya Y."/>
            <person name="Wardhani T."/>
            <person name="Kalhor M.S."/>
            <person name="Jansen J."/>
            <person name="Van den Hoogen J."/>
            <person name="Gungor B."/>
            <person name="Hartog M."/>
            <person name="Hontelez J."/>
            <person name="Verver J."/>
            <person name="Yang W.-C."/>
            <person name="Schijlen E."/>
            <person name="Repin R."/>
            <person name="Schilthuizen M."/>
            <person name="Schranz E."/>
            <person name="Heidstra R."/>
            <person name="Miyata K."/>
            <person name="Fedorova E."/>
            <person name="Kohlen W."/>
            <person name="Bisseling T."/>
            <person name="Smit S."/>
            <person name="Geurts R."/>
        </authorList>
    </citation>
    <scope>NUCLEOTIDE SEQUENCE [LARGE SCALE GENOMIC DNA]</scope>
    <source>
        <strain evidence="3">cv. RG33-2</strain>
    </source>
</reference>
<evidence type="ECO:0000256" key="1">
    <source>
        <dbReference type="SAM" id="MobiDB-lite"/>
    </source>
</evidence>
<organism evidence="2 3">
    <name type="scientific">Trema orientale</name>
    <name type="common">Charcoal tree</name>
    <name type="synonym">Celtis orientalis</name>
    <dbReference type="NCBI Taxonomy" id="63057"/>
    <lineage>
        <taxon>Eukaryota</taxon>
        <taxon>Viridiplantae</taxon>
        <taxon>Streptophyta</taxon>
        <taxon>Embryophyta</taxon>
        <taxon>Tracheophyta</taxon>
        <taxon>Spermatophyta</taxon>
        <taxon>Magnoliopsida</taxon>
        <taxon>eudicotyledons</taxon>
        <taxon>Gunneridae</taxon>
        <taxon>Pentapetalae</taxon>
        <taxon>rosids</taxon>
        <taxon>fabids</taxon>
        <taxon>Rosales</taxon>
        <taxon>Cannabaceae</taxon>
        <taxon>Trema</taxon>
    </lineage>
</organism>
<feature type="region of interest" description="Disordered" evidence="1">
    <location>
        <begin position="55"/>
        <end position="75"/>
    </location>
</feature>
<keyword evidence="3" id="KW-1185">Reference proteome</keyword>
<dbReference type="EMBL" id="JXTC01000079">
    <property type="protein sequence ID" value="PON90943.1"/>
    <property type="molecule type" value="Genomic_DNA"/>
</dbReference>
<name>A0A2P5EZI6_TREOI</name>
<evidence type="ECO:0000313" key="3">
    <source>
        <dbReference type="Proteomes" id="UP000237000"/>
    </source>
</evidence>
<gene>
    <name evidence="2" type="ORF">TorRG33x02_133490</name>
</gene>
<evidence type="ECO:0000313" key="2">
    <source>
        <dbReference type="EMBL" id="PON90943.1"/>
    </source>
</evidence>
<proteinExistence type="predicted"/>
<dbReference type="InParanoid" id="A0A2P5EZI6"/>
<comment type="caution">
    <text evidence="2">The sequence shown here is derived from an EMBL/GenBank/DDBJ whole genome shotgun (WGS) entry which is preliminary data.</text>
</comment>
<dbReference type="Proteomes" id="UP000237000">
    <property type="component" value="Unassembled WGS sequence"/>
</dbReference>